<dbReference type="PANTHER" id="PTHR43818:SF11">
    <property type="entry name" value="BCDNA.GH03377"/>
    <property type="match status" value="1"/>
</dbReference>
<evidence type="ECO:0000259" key="3">
    <source>
        <dbReference type="Pfam" id="PF22725"/>
    </source>
</evidence>
<evidence type="ECO:0000313" key="5">
    <source>
        <dbReference type="Proteomes" id="UP000642748"/>
    </source>
</evidence>
<protein>
    <submittedName>
        <fullName evidence="4">Oxidoreductase</fullName>
    </submittedName>
</protein>
<dbReference type="PANTHER" id="PTHR43818">
    <property type="entry name" value="BCDNA.GH03377"/>
    <property type="match status" value="1"/>
</dbReference>
<name>A0A8J3VS02_9ACTN</name>
<sequence length="366" mass="38732">MTGPVKVGVIGAGNISDQYLRNLVGYPDVEVVAVADLDTARAREQATTYGVPSAGTVDELLARPDIELVLNLTIPRAHAEVAMAVVRAGKHVWGEKPITMDRASARRLLDAARERGVLVGNAPDTVLGDGIQTSRRLLEAGRIGTPQTVLTIMQGPGPDAWHPRPQFLFARGAGPLFDIGPYHVATMVHLLGPVEGVQASGHRARAVRTVGSGPDAGTTFPVEVHTHVSVLIRFESGVVGTTLLSFDSPLRRQTFEITGSEGTLKVPVDSFDGASEIMPAGSADQVWERVDPDGEPRGFGVGALEMARALRSGQTPRASGALAYHVLDVMLAVEESIAAGTPVKVDSSFEPTPALPAGWDTRERTL</sequence>
<dbReference type="InterPro" id="IPR000683">
    <property type="entry name" value="Gfo/Idh/MocA-like_OxRdtase_N"/>
</dbReference>
<dbReference type="SUPFAM" id="SSF55347">
    <property type="entry name" value="Glyceraldehyde-3-phosphate dehydrogenase-like, C-terminal domain"/>
    <property type="match status" value="1"/>
</dbReference>
<feature type="domain" description="GFO/IDH/MocA-like oxidoreductase" evidence="3">
    <location>
        <begin position="132"/>
        <end position="264"/>
    </location>
</feature>
<feature type="domain" description="Gfo/Idh/MocA-like oxidoreductase N-terminal" evidence="2">
    <location>
        <begin position="5"/>
        <end position="120"/>
    </location>
</feature>
<dbReference type="Gene3D" id="3.40.50.720">
    <property type="entry name" value="NAD(P)-binding Rossmann-like Domain"/>
    <property type="match status" value="1"/>
</dbReference>
<evidence type="ECO:0000256" key="1">
    <source>
        <dbReference type="ARBA" id="ARBA00023002"/>
    </source>
</evidence>
<dbReference type="InterPro" id="IPR036291">
    <property type="entry name" value="NAD(P)-bd_dom_sf"/>
</dbReference>
<proteinExistence type="predicted"/>
<dbReference type="GO" id="GO:0000166">
    <property type="term" value="F:nucleotide binding"/>
    <property type="evidence" value="ECO:0007669"/>
    <property type="project" value="InterPro"/>
</dbReference>
<dbReference type="Pfam" id="PF22725">
    <property type="entry name" value="GFO_IDH_MocA_C3"/>
    <property type="match status" value="1"/>
</dbReference>
<keyword evidence="1" id="KW-0560">Oxidoreductase</keyword>
<keyword evidence="5" id="KW-1185">Reference proteome</keyword>
<organism evidence="4 5">
    <name type="scientific">Rugosimonospora africana</name>
    <dbReference type="NCBI Taxonomy" id="556532"/>
    <lineage>
        <taxon>Bacteria</taxon>
        <taxon>Bacillati</taxon>
        <taxon>Actinomycetota</taxon>
        <taxon>Actinomycetes</taxon>
        <taxon>Micromonosporales</taxon>
        <taxon>Micromonosporaceae</taxon>
        <taxon>Rugosimonospora</taxon>
    </lineage>
</organism>
<accession>A0A8J3VS02</accession>
<dbReference type="Proteomes" id="UP000642748">
    <property type="component" value="Unassembled WGS sequence"/>
</dbReference>
<dbReference type="AlphaFoldDB" id="A0A8J3VS02"/>
<dbReference type="SUPFAM" id="SSF51735">
    <property type="entry name" value="NAD(P)-binding Rossmann-fold domains"/>
    <property type="match status" value="1"/>
</dbReference>
<dbReference type="EMBL" id="BONZ01000038">
    <property type="protein sequence ID" value="GIH15928.1"/>
    <property type="molecule type" value="Genomic_DNA"/>
</dbReference>
<dbReference type="RefSeq" id="WP_203919537.1">
    <property type="nucleotide sequence ID" value="NZ_BONZ01000038.1"/>
</dbReference>
<reference evidence="4" key="1">
    <citation type="submission" date="2021-01" db="EMBL/GenBank/DDBJ databases">
        <title>Whole genome shotgun sequence of Rugosimonospora africana NBRC 104875.</title>
        <authorList>
            <person name="Komaki H."/>
            <person name="Tamura T."/>
        </authorList>
    </citation>
    <scope>NUCLEOTIDE SEQUENCE</scope>
    <source>
        <strain evidence="4">NBRC 104875</strain>
    </source>
</reference>
<dbReference type="Gene3D" id="3.30.360.10">
    <property type="entry name" value="Dihydrodipicolinate Reductase, domain 2"/>
    <property type="match status" value="1"/>
</dbReference>
<dbReference type="InterPro" id="IPR050463">
    <property type="entry name" value="Gfo/Idh/MocA_oxidrdct_glycsds"/>
</dbReference>
<dbReference type="Pfam" id="PF01408">
    <property type="entry name" value="GFO_IDH_MocA"/>
    <property type="match status" value="1"/>
</dbReference>
<comment type="caution">
    <text evidence="4">The sequence shown here is derived from an EMBL/GenBank/DDBJ whole genome shotgun (WGS) entry which is preliminary data.</text>
</comment>
<dbReference type="GO" id="GO:0016491">
    <property type="term" value="F:oxidoreductase activity"/>
    <property type="evidence" value="ECO:0007669"/>
    <property type="project" value="UniProtKB-KW"/>
</dbReference>
<gene>
    <name evidence="4" type="ORF">Raf01_41000</name>
</gene>
<evidence type="ECO:0000313" key="4">
    <source>
        <dbReference type="EMBL" id="GIH15928.1"/>
    </source>
</evidence>
<evidence type="ECO:0000259" key="2">
    <source>
        <dbReference type="Pfam" id="PF01408"/>
    </source>
</evidence>
<dbReference type="InterPro" id="IPR055170">
    <property type="entry name" value="GFO_IDH_MocA-like_dom"/>
</dbReference>